<feature type="compositionally biased region" description="Low complexity" evidence="1">
    <location>
        <begin position="279"/>
        <end position="292"/>
    </location>
</feature>
<sequence length="614" mass="66417">MPSQWYSNQGPSAAHAHPQHPMNPSHYGRMYYGAPGAPGAPENGQQNQPYHNRSSPPILHPAPSNSSAPTSAAPGPVSGNAANNHAPIQSMSSSGAGMPQPHFQHHGVHPNGHYSLPGSAAAPNAHLIRPVPRGPGPVMQHSYHMTHHDGAGHPQRVPGHGGLPHQNMANFPPVPSNFHYGANHHHMGRVQNHVHHLGPHHGYASMGNAGSAGPYYQGGHIRDNSMHHNMPHHHPMHGQLHHADHQFQRVARNFESPMNTSIDHSAIRQSPSPPPAPPSTSTSDPSNNNSPAMVERVVSVDSTSPSAPAPNTDALKEQTNQADKTKERTSKEKVKQTEDFTADAASILLQLGAMVKKPESPRGNNKTMENDSNDSLNDPIATVTPVNEGPLTIEPTTSCDATAEDSTPGITSKPSHDSVDSAVSTESDFPAPIPENYPRRLALPQDDSKLNSLHCFLRSDLLDIFVVQKSQNKSPTHSPGSSVGRVGLRCVHCAMTRKSRDDRDEAPMAVFYPKSIAEIYRLVTSWQRCHLRKCRNLPPGLRSQWQALRESDKSRGKTHYWVTSAKQIGLVDCYSRAGGIRFDPAVVDAFNKKQCQPVAPKDTAATLAVAAVEK</sequence>
<gene>
    <name evidence="2" type="ORF">CYCCA115_LOCUS5143</name>
</gene>
<comment type="caution">
    <text evidence="2">The sequence shown here is derived from an EMBL/GenBank/DDBJ whole genome shotgun (WGS) entry which is preliminary data.</text>
</comment>
<feature type="compositionally biased region" description="Polar residues" evidence="1">
    <location>
        <begin position="1"/>
        <end position="11"/>
    </location>
</feature>
<feature type="compositionally biased region" description="Polar residues" evidence="1">
    <location>
        <begin position="80"/>
        <end position="95"/>
    </location>
</feature>
<organism evidence="2 3">
    <name type="scientific">Cylindrotheca closterium</name>
    <dbReference type="NCBI Taxonomy" id="2856"/>
    <lineage>
        <taxon>Eukaryota</taxon>
        <taxon>Sar</taxon>
        <taxon>Stramenopiles</taxon>
        <taxon>Ochrophyta</taxon>
        <taxon>Bacillariophyta</taxon>
        <taxon>Bacillariophyceae</taxon>
        <taxon>Bacillariophycidae</taxon>
        <taxon>Bacillariales</taxon>
        <taxon>Bacillariaceae</taxon>
        <taxon>Cylindrotheca</taxon>
    </lineage>
</organism>
<feature type="region of interest" description="Disordered" evidence="1">
    <location>
        <begin position="356"/>
        <end position="440"/>
    </location>
</feature>
<accession>A0AAD2CM88</accession>
<evidence type="ECO:0000313" key="2">
    <source>
        <dbReference type="EMBL" id="CAJ1936341.1"/>
    </source>
</evidence>
<feature type="compositionally biased region" description="Polar residues" evidence="1">
    <location>
        <begin position="43"/>
        <end position="55"/>
    </location>
</feature>
<keyword evidence="3" id="KW-1185">Reference proteome</keyword>
<dbReference type="AlphaFoldDB" id="A0AAD2CM88"/>
<feature type="region of interest" description="Disordered" evidence="1">
    <location>
        <begin position="263"/>
        <end position="338"/>
    </location>
</feature>
<protein>
    <submittedName>
        <fullName evidence="2">Uncharacterized protein</fullName>
    </submittedName>
</protein>
<proteinExistence type="predicted"/>
<name>A0AAD2CM88_9STRA</name>
<evidence type="ECO:0000256" key="1">
    <source>
        <dbReference type="SAM" id="MobiDB-lite"/>
    </source>
</evidence>
<feature type="compositionally biased region" description="Low complexity" evidence="1">
    <location>
        <begin position="61"/>
        <end position="78"/>
    </location>
</feature>
<dbReference type="Proteomes" id="UP001295423">
    <property type="component" value="Unassembled WGS sequence"/>
</dbReference>
<evidence type="ECO:0000313" key="3">
    <source>
        <dbReference type="Proteomes" id="UP001295423"/>
    </source>
</evidence>
<reference evidence="2" key="1">
    <citation type="submission" date="2023-08" db="EMBL/GenBank/DDBJ databases">
        <authorList>
            <person name="Audoor S."/>
            <person name="Bilcke G."/>
        </authorList>
    </citation>
    <scope>NUCLEOTIDE SEQUENCE</scope>
</reference>
<dbReference type="EMBL" id="CAKOGP040000557">
    <property type="protein sequence ID" value="CAJ1936341.1"/>
    <property type="molecule type" value="Genomic_DNA"/>
</dbReference>
<feature type="compositionally biased region" description="Polar residues" evidence="1">
    <location>
        <begin position="394"/>
        <end position="413"/>
    </location>
</feature>
<feature type="region of interest" description="Disordered" evidence="1">
    <location>
        <begin position="1"/>
        <end position="135"/>
    </location>
</feature>
<feature type="compositionally biased region" description="Basic and acidic residues" evidence="1">
    <location>
        <begin position="323"/>
        <end position="338"/>
    </location>
</feature>